<sequence length="253" mass="28591">MGCHIFIALILLSASILRLSAATTSLYLYSGSLCEDPNPRRINGTDDGLCTKTDAVFWSFQIKEIDPGCSVTVYSKDNEYCGLGYKYALNVGQCYGNDTSINQFTVDCQSTDITPNNTTSKQTPTSGTNLSRESKIALVITVPCAIIFIIILVVYLSHRWKRRRDLRAHLQLAEGKDYLIADTPELHGVDKKVAELYDPSYLPPMAQGKARSPVELDGTDHFHYQEEGHNRRSERWSWIRSQRWSWLPGHDRV</sequence>
<gene>
    <name evidence="1" type="ORF">H2198_006201</name>
</gene>
<accession>A0ACC3A3L7</accession>
<reference evidence="1" key="1">
    <citation type="submission" date="2022-10" db="EMBL/GenBank/DDBJ databases">
        <title>Culturing micro-colonial fungi from biological soil crusts in the Mojave desert and describing Neophaeococcomyces mojavensis, and introducing the new genera and species Taxawa tesnikishii.</title>
        <authorList>
            <person name="Kurbessoian T."/>
            <person name="Stajich J.E."/>
        </authorList>
    </citation>
    <scope>NUCLEOTIDE SEQUENCE</scope>
    <source>
        <strain evidence="1">JES_112</strain>
    </source>
</reference>
<dbReference type="EMBL" id="JAPDRQ010000111">
    <property type="protein sequence ID" value="KAJ9654845.1"/>
    <property type="molecule type" value="Genomic_DNA"/>
</dbReference>
<name>A0ACC3A3L7_9EURO</name>
<protein>
    <submittedName>
        <fullName evidence="1">Uncharacterized protein</fullName>
    </submittedName>
</protein>
<organism evidence="1 2">
    <name type="scientific">Neophaeococcomyces mojaviensis</name>
    <dbReference type="NCBI Taxonomy" id="3383035"/>
    <lineage>
        <taxon>Eukaryota</taxon>
        <taxon>Fungi</taxon>
        <taxon>Dikarya</taxon>
        <taxon>Ascomycota</taxon>
        <taxon>Pezizomycotina</taxon>
        <taxon>Eurotiomycetes</taxon>
        <taxon>Chaetothyriomycetidae</taxon>
        <taxon>Chaetothyriales</taxon>
        <taxon>Chaetothyriales incertae sedis</taxon>
        <taxon>Neophaeococcomyces</taxon>
    </lineage>
</organism>
<dbReference type="Proteomes" id="UP001172386">
    <property type="component" value="Unassembled WGS sequence"/>
</dbReference>
<evidence type="ECO:0000313" key="1">
    <source>
        <dbReference type="EMBL" id="KAJ9654845.1"/>
    </source>
</evidence>
<comment type="caution">
    <text evidence="1">The sequence shown here is derived from an EMBL/GenBank/DDBJ whole genome shotgun (WGS) entry which is preliminary data.</text>
</comment>
<keyword evidence="2" id="KW-1185">Reference proteome</keyword>
<evidence type="ECO:0000313" key="2">
    <source>
        <dbReference type="Proteomes" id="UP001172386"/>
    </source>
</evidence>
<proteinExistence type="predicted"/>